<reference evidence="1 2" key="1">
    <citation type="journal article" date="2019" name="Commun. Biol.">
        <title>The bagworm genome reveals a unique fibroin gene that provides high tensile strength.</title>
        <authorList>
            <person name="Kono N."/>
            <person name="Nakamura H."/>
            <person name="Ohtoshi R."/>
            <person name="Tomita M."/>
            <person name="Numata K."/>
            <person name="Arakawa K."/>
        </authorList>
    </citation>
    <scope>NUCLEOTIDE SEQUENCE [LARGE SCALE GENOMIC DNA]</scope>
</reference>
<name>A0A4C1U976_EUMVA</name>
<proteinExistence type="predicted"/>
<comment type="caution">
    <text evidence="1">The sequence shown here is derived from an EMBL/GenBank/DDBJ whole genome shotgun (WGS) entry which is preliminary data.</text>
</comment>
<organism evidence="1 2">
    <name type="scientific">Eumeta variegata</name>
    <name type="common">Bagworm moth</name>
    <name type="synonym">Eumeta japonica</name>
    <dbReference type="NCBI Taxonomy" id="151549"/>
    <lineage>
        <taxon>Eukaryota</taxon>
        <taxon>Metazoa</taxon>
        <taxon>Ecdysozoa</taxon>
        <taxon>Arthropoda</taxon>
        <taxon>Hexapoda</taxon>
        <taxon>Insecta</taxon>
        <taxon>Pterygota</taxon>
        <taxon>Neoptera</taxon>
        <taxon>Endopterygota</taxon>
        <taxon>Lepidoptera</taxon>
        <taxon>Glossata</taxon>
        <taxon>Ditrysia</taxon>
        <taxon>Tineoidea</taxon>
        <taxon>Psychidae</taxon>
        <taxon>Oiketicinae</taxon>
        <taxon>Eumeta</taxon>
    </lineage>
</organism>
<protein>
    <submittedName>
        <fullName evidence="1">Uncharacterized protein</fullName>
    </submittedName>
</protein>
<dbReference type="AlphaFoldDB" id="A0A4C1U976"/>
<accession>A0A4C1U976</accession>
<dbReference type="EMBL" id="BGZK01000140">
    <property type="protein sequence ID" value="GBP22484.1"/>
    <property type="molecule type" value="Genomic_DNA"/>
</dbReference>
<gene>
    <name evidence="1" type="ORF">EVAR_78661_1</name>
</gene>
<dbReference type="Proteomes" id="UP000299102">
    <property type="component" value="Unassembled WGS sequence"/>
</dbReference>
<evidence type="ECO:0000313" key="2">
    <source>
        <dbReference type="Proteomes" id="UP000299102"/>
    </source>
</evidence>
<sequence>MQNYPVFGCVKDGRRGRRRCLSKKRKDSPHAPAFSYPALPTVPRDFFALKTRDQVYSGPMTNFLSVSIGFASHYRVATQ</sequence>
<evidence type="ECO:0000313" key="1">
    <source>
        <dbReference type="EMBL" id="GBP22484.1"/>
    </source>
</evidence>
<keyword evidence="2" id="KW-1185">Reference proteome</keyword>